<evidence type="ECO:0000313" key="1">
    <source>
        <dbReference type="EMBL" id="EGG01986.1"/>
    </source>
</evidence>
<dbReference type="GeneID" id="18936016"/>
<dbReference type="Proteomes" id="UP000001072">
    <property type="component" value="Unassembled WGS sequence"/>
</dbReference>
<reference evidence="2" key="1">
    <citation type="journal article" date="2011" name="Proc. Natl. Acad. Sci. U.S.A.">
        <title>Obligate biotrophy features unraveled by the genomic analysis of rust fungi.</title>
        <authorList>
            <person name="Duplessis S."/>
            <person name="Cuomo C.A."/>
            <person name="Lin Y.-C."/>
            <person name="Aerts A."/>
            <person name="Tisserant E."/>
            <person name="Veneault-Fourrey C."/>
            <person name="Joly D.L."/>
            <person name="Hacquard S."/>
            <person name="Amselem J."/>
            <person name="Cantarel B.L."/>
            <person name="Chiu R."/>
            <person name="Coutinho P.M."/>
            <person name="Feau N."/>
            <person name="Field M."/>
            <person name="Frey P."/>
            <person name="Gelhaye E."/>
            <person name="Goldberg J."/>
            <person name="Grabherr M.G."/>
            <person name="Kodira C.D."/>
            <person name="Kohler A."/>
            <person name="Kuees U."/>
            <person name="Lindquist E.A."/>
            <person name="Lucas S.M."/>
            <person name="Mago R."/>
            <person name="Mauceli E."/>
            <person name="Morin E."/>
            <person name="Murat C."/>
            <person name="Pangilinan J.L."/>
            <person name="Park R."/>
            <person name="Pearson M."/>
            <person name="Quesneville H."/>
            <person name="Rouhier N."/>
            <person name="Sakthikumar S."/>
            <person name="Salamov A.A."/>
            <person name="Schmutz J."/>
            <person name="Selles B."/>
            <person name="Shapiro H."/>
            <person name="Tanguay P."/>
            <person name="Tuskan G.A."/>
            <person name="Henrissat B."/>
            <person name="Van de Peer Y."/>
            <person name="Rouze P."/>
            <person name="Ellis J.G."/>
            <person name="Dodds P.N."/>
            <person name="Schein J.E."/>
            <person name="Zhong S."/>
            <person name="Hamelin R.C."/>
            <person name="Grigoriev I.V."/>
            <person name="Szabo L.J."/>
            <person name="Martin F."/>
        </authorList>
    </citation>
    <scope>NUCLEOTIDE SEQUENCE [LARGE SCALE GENOMIC DNA]</scope>
    <source>
        <strain evidence="2">98AG31 / pathotype 3-4-7</strain>
    </source>
</reference>
<accession>F4S074</accession>
<evidence type="ECO:0000313" key="2">
    <source>
        <dbReference type="Proteomes" id="UP000001072"/>
    </source>
</evidence>
<gene>
    <name evidence="1" type="ORF">MELLADRAFT_91761</name>
</gene>
<dbReference type="EMBL" id="GL883134">
    <property type="protein sequence ID" value="EGG01986.1"/>
    <property type="molecule type" value="Genomic_DNA"/>
</dbReference>
<keyword evidence="2" id="KW-1185">Reference proteome</keyword>
<name>F4S074_MELLP</name>
<dbReference type="RefSeq" id="XP_007414820.1">
    <property type="nucleotide sequence ID" value="XM_007414758.1"/>
</dbReference>
<dbReference type="VEuPathDB" id="FungiDB:MELLADRAFT_91761"/>
<proteinExistence type="predicted"/>
<dbReference type="AlphaFoldDB" id="F4S074"/>
<protein>
    <submittedName>
        <fullName evidence="1">Uncharacterized protein</fullName>
    </submittedName>
</protein>
<dbReference type="HOGENOM" id="CLU_1142799_0_0_1"/>
<organism evidence="2">
    <name type="scientific">Melampsora larici-populina (strain 98AG31 / pathotype 3-4-7)</name>
    <name type="common">Poplar leaf rust fungus</name>
    <dbReference type="NCBI Taxonomy" id="747676"/>
    <lineage>
        <taxon>Eukaryota</taxon>
        <taxon>Fungi</taxon>
        <taxon>Dikarya</taxon>
        <taxon>Basidiomycota</taxon>
        <taxon>Pucciniomycotina</taxon>
        <taxon>Pucciniomycetes</taxon>
        <taxon>Pucciniales</taxon>
        <taxon>Melampsoraceae</taxon>
        <taxon>Melampsora</taxon>
    </lineage>
</organism>
<dbReference type="KEGG" id="mlr:MELLADRAFT_91761"/>
<dbReference type="InParanoid" id="F4S074"/>
<sequence>MSTFQQTLVRRNAIRSPSKRSFAIDRLSCKLMGLGLSQSQHCQGQILSYQSGKVEESDFADTTLSPLCCSYPESSDEIDIDELYAECFEPWGSPVTSVGEASGSEIHLGASSTSFNNGVTSDKISRLQERGRRAPKQPKLLKFIMCETMDIKLGLGPDHDSDDESRYVYDERDNCDHLQLPNGDPDDHARFMFFRERLWEKYGEWRPETHLGYQPYVKREVPIKKKRVMKPSRLGRYSQLHSE</sequence>